<sequence length="448" mass="51276">MEQKLYDSVTATSSWLDGVEQCLFVATALLPEETETCLYNQESLAKDIKEMSEEMDKNKNLFSQTFPENSDNRDVIEDTLDCLLGRLTMLESIVNQRCHQMKERLHQILTFQNDLKLLFTSLADHKYIVLQKLAEAAERPEMEQMKAILQAEDGLKELDAGISKLKKHGDKLQIDQPSMQELSKLQDMYDELMMIIGSRRSGLNQNLALKGQYERALQDLADLTETGQEKMAGDQKIIVASKEEVQMLLDKHKEYFQGLESHMILTETLFRKISSFALLRETQSHTKQTAQASTVLKQAHKRGVELEYILETWTHLDEDYQELTRQLEAVESSIPSVGLVEETEERLTDRITLYQRLKSSLTEYQPKLYQVLDDGKRLLFSISCSALEKIFCFKHWEPAPSAKESGYSGTACRTVSDRQPVDRVTYTNSSSTRKTASGKGEVYCYNSL</sequence>
<dbReference type="GeneTree" id="ENSGT00940000154481"/>
<organism evidence="5 6">
    <name type="scientific">Chelonoidis abingdonii</name>
    <name type="common">Abingdon island giant tortoise</name>
    <name type="synonym">Testudo abingdonii</name>
    <dbReference type="NCBI Taxonomy" id="106734"/>
    <lineage>
        <taxon>Eukaryota</taxon>
        <taxon>Metazoa</taxon>
        <taxon>Chordata</taxon>
        <taxon>Craniata</taxon>
        <taxon>Vertebrata</taxon>
        <taxon>Euteleostomi</taxon>
        <taxon>Archelosauria</taxon>
        <taxon>Testudinata</taxon>
        <taxon>Testudines</taxon>
        <taxon>Cryptodira</taxon>
        <taxon>Durocryptodira</taxon>
        <taxon>Testudinoidea</taxon>
        <taxon>Testudinidae</taxon>
        <taxon>Chelonoidis</taxon>
    </lineage>
</organism>
<dbReference type="SUPFAM" id="SSF46966">
    <property type="entry name" value="Spectrin repeat"/>
    <property type="match status" value="3"/>
</dbReference>
<keyword evidence="3" id="KW-0677">Repeat</keyword>
<dbReference type="Gene3D" id="1.20.58.60">
    <property type="match status" value="1"/>
</dbReference>
<dbReference type="AlphaFoldDB" id="A0A8C0GKZ6"/>
<dbReference type="OMA" id="RINFFAR"/>
<reference evidence="5" key="2">
    <citation type="submission" date="2025-09" db="UniProtKB">
        <authorList>
            <consortium name="Ensembl"/>
        </authorList>
    </citation>
    <scope>IDENTIFICATION</scope>
</reference>
<protein>
    <submittedName>
        <fullName evidence="5">Uncharacterized protein</fullName>
    </submittedName>
</protein>
<evidence type="ECO:0000256" key="3">
    <source>
        <dbReference type="ARBA" id="ARBA00022737"/>
    </source>
</evidence>
<keyword evidence="2" id="KW-0597">Phosphoprotein</keyword>
<keyword evidence="6" id="KW-1185">Reference proteome</keyword>
<evidence type="ECO:0000313" key="6">
    <source>
        <dbReference type="Proteomes" id="UP000694404"/>
    </source>
</evidence>
<dbReference type="FunFam" id="1.20.58.60:FF:000478">
    <property type="entry name" value="Spectrin repeat-containing, nuclear envelope 1b"/>
    <property type="match status" value="1"/>
</dbReference>
<comment type="subcellular location">
    <subcellularLocation>
        <location evidence="1">Endomembrane system</location>
    </subcellularLocation>
</comment>
<proteinExistence type="predicted"/>
<evidence type="ECO:0000256" key="4">
    <source>
        <dbReference type="ARBA" id="ARBA00023136"/>
    </source>
</evidence>
<evidence type="ECO:0000256" key="1">
    <source>
        <dbReference type="ARBA" id="ARBA00004308"/>
    </source>
</evidence>
<name>A0A8C0GKZ6_CHEAB</name>
<accession>A0A8C0GKZ6</accession>
<dbReference type="Ensembl" id="ENSCABT00000010518.1">
    <property type="protein sequence ID" value="ENSCABP00000009584.1"/>
    <property type="gene ID" value="ENSCABG00000007218.1"/>
</dbReference>
<keyword evidence="4" id="KW-0472">Membrane</keyword>
<dbReference type="Proteomes" id="UP000694404">
    <property type="component" value="Unplaced"/>
</dbReference>
<evidence type="ECO:0000313" key="5">
    <source>
        <dbReference type="Ensembl" id="ENSCABP00000009584.1"/>
    </source>
</evidence>
<evidence type="ECO:0000256" key="2">
    <source>
        <dbReference type="ARBA" id="ARBA00022553"/>
    </source>
</evidence>
<dbReference type="PANTHER" id="PTHR14514:SF3">
    <property type="entry name" value="NESPRIN-1"/>
    <property type="match status" value="1"/>
</dbReference>
<reference evidence="5" key="1">
    <citation type="submission" date="2025-08" db="UniProtKB">
        <authorList>
            <consortium name="Ensembl"/>
        </authorList>
    </citation>
    <scope>IDENTIFICATION</scope>
</reference>
<dbReference type="PANTHER" id="PTHR14514">
    <property type="entry name" value="PKA ANCHORING PROTEIN"/>
    <property type="match status" value="1"/>
</dbReference>